<dbReference type="Proteomes" id="UP000549394">
    <property type="component" value="Unassembled WGS sequence"/>
</dbReference>
<dbReference type="PIRSF" id="PIRSF016550">
    <property type="entry name" value="Rab_ger_ger_transf_A_euk"/>
    <property type="match status" value="1"/>
</dbReference>
<feature type="region of interest" description="Disordered" evidence="6">
    <location>
        <begin position="101"/>
        <end position="146"/>
    </location>
</feature>
<comment type="function">
    <text evidence="5">Substrate-binding subunit (component A) of the Rab geranylgeranyltransferase (GGTase) complex. Binds unprenylated Rab proteins and presents the substrate peptide to the catalytic component B. The component A is thought to be regenerated by transferring its prenylated Rab back to the donor membrane.</text>
</comment>
<dbReference type="GO" id="GO:0005634">
    <property type="term" value="C:nucleus"/>
    <property type="evidence" value="ECO:0007669"/>
    <property type="project" value="TreeGrafter"/>
</dbReference>
<dbReference type="Gene3D" id="3.30.519.10">
    <property type="entry name" value="Guanine Nucleotide Dissociation Inhibitor, domain 2"/>
    <property type="match status" value="2"/>
</dbReference>
<dbReference type="PANTHER" id="PTHR11787">
    <property type="entry name" value="RAB GDP-DISSOCIATION INHIBITOR"/>
    <property type="match status" value="1"/>
</dbReference>
<dbReference type="InterPro" id="IPR018203">
    <property type="entry name" value="GDP_dissociation_inhibitor"/>
</dbReference>
<sequence>MAGSSLPDDFDVVILGTGLVESITAAAFSRIGYKVLHMDKNCYYGSDVGSFTFKGLQERFSSKLLEDKSIDSEQLISPEERCIKLNIDSPNFSNYESQIFVPDEEPEEDSKEITEQDDKDAESSPKENREPSSVQDTDSDKDGKPCEKDIEKVTEKATCNQMKKEDSKTSKKLWTKQKMEKQDRHFNLDLNPRLLFCRGDMVDLLISSDVAKYVEFKTITRILTLQDNEIKKVPCSRADVFSSKDISMAEKRILMKFLQNTLKYKEQPEEYNSFSERPFREFLISKSLPDNIRHFIQYNIAMVDDETSTLIVCTNVLTAYIEYLPMLLTRVWIGLLNLFCAVFGGTYCLERTAANIITDESNQAIGIIDTTGQRIKCKHIIMNYSFASRSLLDEKIQRSEVSRAMIITDKSIKESKQEELTLMNIPKSSAKDCITIFEVPYAAAACPDGLNVVYISCSRDKTAREDLQPIANNFLNFETEKSEDKPNVVYSLFYNQSYYASEKITSEKCPKNVYITSELLGNLDLDDSVSKARLLFRNICETEEFLPKAPNPEDIIFDDPSEAKPADGFSEDVTKEDGEETNETNETNVPAPEQSAKDNA</sequence>
<comment type="similarity">
    <text evidence="2 5">Belongs to the Rab GDI family.</text>
</comment>
<evidence type="ECO:0000256" key="5">
    <source>
        <dbReference type="PIRNR" id="PIRNR016550"/>
    </source>
</evidence>
<dbReference type="GO" id="GO:0005968">
    <property type="term" value="C:Rab-protein geranylgeranyltransferase complex"/>
    <property type="evidence" value="ECO:0007669"/>
    <property type="project" value="UniProtKB-UniRule"/>
</dbReference>
<dbReference type="PRINTS" id="PR00893">
    <property type="entry name" value="RABESCORT"/>
</dbReference>
<keyword evidence="4 5" id="KW-0963">Cytoplasm</keyword>
<dbReference type="Pfam" id="PF00996">
    <property type="entry name" value="GDI"/>
    <property type="match status" value="2"/>
</dbReference>
<dbReference type="PANTHER" id="PTHR11787:SF4">
    <property type="entry name" value="CHM, RAB ESCORT PROTEIN 1"/>
    <property type="match status" value="1"/>
</dbReference>
<dbReference type="OrthoDB" id="1923006at2759"/>
<dbReference type="PRINTS" id="PR00891">
    <property type="entry name" value="RABGDIREP"/>
</dbReference>
<evidence type="ECO:0000256" key="6">
    <source>
        <dbReference type="SAM" id="MobiDB-lite"/>
    </source>
</evidence>
<feature type="region of interest" description="Disordered" evidence="6">
    <location>
        <begin position="550"/>
        <end position="600"/>
    </location>
</feature>
<dbReference type="GO" id="GO:0005092">
    <property type="term" value="F:GDP-dissociation inhibitor activity"/>
    <property type="evidence" value="ECO:0007669"/>
    <property type="project" value="InterPro"/>
</dbReference>
<dbReference type="EMBL" id="CAJFCJ010000005">
    <property type="protein sequence ID" value="CAD5114216.1"/>
    <property type="molecule type" value="Genomic_DNA"/>
</dbReference>
<accession>A0A7I8VG01</accession>
<proteinExistence type="inferred from homology"/>
<dbReference type="SUPFAM" id="SSF51905">
    <property type="entry name" value="FAD/NAD(P)-binding domain"/>
    <property type="match status" value="1"/>
</dbReference>
<dbReference type="GO" id="GO:0005829">
    <property type="term" value="C:cytosol"/>
    <property type="evidence" value="ECO:0007669"/>
    <property type="project" value="TreeGrafter"/>
</dbReference>
<evidence type="ECO:0000256" key="1">
    <source>
        <dbReference type="ARBA" id="ARBA00004496"/>
    </source>
</evidence>
<reference evidence="7 8" key="1">
    <citation type="submission" date="2020-08" db="EMBL/GenBank/DDBJ databases">
        <authorList>
            <person name="Hejnol A."/>
        </authorList>
    </citation>
    <scope>NUCLEOTIDE SEQUENCE [LARGE SCALE GENOMIC DNA]</scope>
</reference>
<feature type="compositionally biased region" description="Basic and acidic residues" evidence="6">
    <location>
        <begin position="111"/>
        <end position="130"/>
    </location>
</feature>
<evidence type="ECO:0000256" key="4">
    <source>
        <dbReference type="ARBA" id="ARBA00022490"/>
    </source>
</evidence>
<dbReference type="GO" id="GO:0005096">
    <property type="term" value="F:GTPase activator activity"/>
    <property type="evidence" value="ECO:0007669"/>
    <property type="project" value="UniProtKB-UniRule"/>
</dbReference>
<dbReference type="GO" id="GO:0007264">
    <property type="term" value="P:small GTPase-mediated signal transduction"/>
    <property type="evidence" value="ECO:0007669"/>
    <property type="project" value="UniProtKB-UniRule"/>
</dbReference>
<dbReference type="SUPFAM" id="SSF54373">
    <property type="entry name" value="FAD-linked reductases, C-terminal domain"/>
    <property type="match status" value="1"/>
</dbReference>
<evidence type="ECO:0000313" key="7">
    <source>
        <dbReference type="EMBL" id="CAD5114216.1"/>
    </source>
</evidence>
<dbReference type="InterPro" id="IPR036188">
    <property type="entry name" value="FAD/NAD-bd_sf"/>
</dbReference>
<protein>
    <recommendedName>
        <fullName evidence="5">Rab proteins geranylgeranyltransferase component A</fullName>
    </recommendedName>
</protein>
<comment type="subcellular location">
    <subcellularLocation>
        <location evidence="1 5">Cytoplasm</location>
    </subcellularLocation>
</comment>
<dbReference type="InterPro" id="IPR001738">
    <property type="entry name" value="Rab_escort"/>
</dbReference>
<organism evidence="7 8">
    <name type="scientific">Dimorphilus gyrociliatus</name>
    <dbReference type="NCBI Taxonomy" id="2664684"/>
    <lineage>
        <taxon>Eukaryota</taxon>
        <taxon>Metazoa</taxon>
        <taxon>Spiralia</taxon>
        <taxon>Lophotrochozoa</taxon>
        <taxon>Annelida</taxon>
        <taxon>Polychaeta</taxon>
        <taxon>Polychaeta incertae sedis</taxon>
        <taxon>Dinophilidae</taxon>
        <taxon>Dimorphilus</taxon>
    </lineage>
</organism>
<evidence type="ECO:0000313" key="8">
    <source>
        <dbReference type="Proteomes" id="UP000549394"/>
    </source>
</evidence>
<comment type="caution">
    <text evidence="7">The sequence shown here is derived from an EMBL/GenBank/DDBJ whole genome shotgun (WGS) entry which is preliminary data.</text>
</comment>
<keyword evidence="3 5" id="KW-0343">GTPase activation</keyword>
<dbReference type="Gene3D" id="3.50.50.60">
    <property type="entry name" value="FAD/NAD(P)-binding domain"/>
    <property type="match status" value="1"/>
</dbReference>
<evidence type="ECO:0000256" key="3">
    <source>
        <dbReference type="ARBA" id="ARBA00022468"/>
    </source>
</evidence>
<name>A0A7I8VG01_9ANNE</name>
<dbReference type="GO" id="GO:0006886">
    <property type="term" value="P:intracellular protein transport"/>
    <property type="evidence" value="ECO:0007669"/>
    <property type="project" value="InterPro"/>
</dbReference>
<keyword evidence="8" id="KW-1185">Reference proteome</keyword>
<dbReference type="GO" id="GO:0016192">
    <property type="term" value="P:vesicle-mediated transport"/>
    <property type="evidence" value="ECO:0007669"/>
    <property type="project" value="TreeGrafter"/>
</dbReference>
<evidence type="ECO:0000256" key="2">
    <source>
        <dbReference type="ARBA" id="ARBA00005593"/>
    </source>
</evidence>
<gene>
    <name evidence="7" type="ORF">DGYR_LOCUS3085</name>
</gene>
<dbReference type="AlphaFoldDB" id="A0A7I8VG01"/>